<organism evidence="1 2">
    <name type="scientific">Ensete ventricosum</name>
    <name type="common">Abyssinian banana</name>
    <name type="synonym">Musa ensete</name>
    <dbReference type="NCBI Taxonomy" id="4639"/>
    <lineage>
        <taxon>Eukaryota</taxon>
        <taxon>Viridiplantae</taxon>
        <taxon>Streptophyta</taxon>
        <taxon>Embryophyta</taxon>
        <taxon>Tracheophyta</taxon>
        <taxon>Spermatophyta</taxon>
        <taxon>Magnoliopsida</taxon>
        <taxon>Liliopsida</taxon>
        <taxon>Zingiberales</taxon>
        <taxon>Musaceae</taxon>
        <taxon>Ensete</taxon>
    </lineage>
</organism>
<dbReference type="Proteomes" id="UP001222027">
    <property type="component" value="Unassembled WGS sequence"/>
</dbReference>
<reference evidence="1 2" key="1">
    <citation type="submission" date="2022-12" db="EMBL/GenBank/DDBJ databases">
        <title>Chromosome-scale assembly of the Ensete ventricosum genome.</title>
        <authorList>
            <person name="Dussert Y."/>
            <person name="Stocks J."/>
            <person name="Wendawek A."/>
            <person name="Woldeyes F."/>
            <person name="Nichols R.A."/>
            <person name="Borrell J.S."/>
        </authorList>
    </citation>
    <scope>NUCLEOTIDE SEQUENCE [LARGE SCALE GENOMIC DNA]</scope>
    <source>
        <strain evidence="2">cv. Maze</strain>
        <tissue evidence="1">Seeds</tissue>
    </source>
</reference>
<sequence>MSEAAKIKKYWSYCWQSPQRAWSSPTTASPILSRAGGLIRVGPFKFLEHIGMHEFAEGTLHLFELLLPRAEDDVLLVANLYVQRRQAVGLSSSQPRPRMKSNRRSIWSNTDLDELPWIDAVKKAVSSFVLPIDWVSSVLPF</sequence>
<dbReference type="AlphaFoldDB" id="A0AAV8Q0Z6"/>
<evidence type="ECO:0000313" key="1">
    <source>
        <dbReference type="EMBL" id="KAJ8465280.1"/>
    </source>
</evidence>
<proteinExistence type="predicted"/>
<protein>
    <submittedName>
        <fullName evidence="1">Uncharacterized protein</fullName>
    </submittedName>
</protein>
<dbReference type="EMBL" id="JAQQAF010000008">
    <property type="protein sequence ID" value="KAJ8465280.1"/>
    <property type="molecule type" value="Genomic_DNA"/>
</dbReference>
<keyword evidence="2" id="KW-1185">Reference proteome</keyword>
<evidence type="ECO:0000313" key="2">
    <source>
        <dbReference type="Proteomes" id="UP001222027"/>
    </source>
</evidence>
<comment type="caution">
    <text evidence="1">The sequence shown here is derived from an EMBL/GenBank/DDBJ whole genome shotgun (WGS) entry which is preliminary data.</text>
</comment>
<accession>A0AAV8Q0Z6</accession>
<name>A0AAV8Q0Z6_ENSVE</name>
<gene>
    <name evidence="1" type="ORF">OPV22_027832</name>
</gene>